<evidence type="ECO:0008006" key="4">
    <source>
        <dbReference type="Google" id="ProtNLM"/>
    </source>
</evidence>
<evidence type="ECO:0000313" key="2">
    <source>
        <dbReference type="EMBL" id="KAF2756851.1"/>
    </source>
</evidence>
<gene>
    <name evidence="2" type="ORF">EJ05DRAFT_511633</name>
</gene>
<accession>A0A6A6W6Z7</accession>
<dbReference type="Gene3D" id="2.30.280.10">
    <property type="entry name" value="SRA-YDG"/>
    <property type="match status" value="1"/>
</dbReference>
<proteinExistence type="predicted"/>
<feature type="region of interest" description="Disordered" evidence="1">
    <location>
        <begin position="399"/>
        <end position="419"/>
    </location>
</feature>
<sequence>MPWTTTHPHKRPPLPLTSSTTTNTRHNPRPPTLPPSLSALSPIPLSKHHLRLVASWIRNDLDPLVAREGPDVLHPDDVLTLHDLFVRVRADGSCLPTTTTAGGGAGTVGGVTAPTAEITASTLRSSRLHFAVMEIAGKATRWPGKLADECDGLVGVWEARFGRLDALRPFLFGVGGRLVGVAGTGDLARAGLLKLWSFSCPERLLPARSKKHGGLGFVPGSWWINGMFACHAGIIDIETTDGGVCFDEHGAYAVVLKDDSEVEGSSPHTFTYRCGARDRGRFRLTGADSKARWPVRVLRSHALNSLWAPKVGIRYDGLHRVIGWSIKPVRRTGGGGGGMVDDGEPVLVFEVTFQREPNEEVDMDEVLRHPLADEVDDYLEYKRLRQKRGVQGPEHVKAVFSDESVAPPASSAPGMAAESLEHDAGKPLLDLLERKEGSEPAPSFFPEPDDDGLPTPRQHKLEAGAGRFRAKLTANLPGFTLSIPTPAISPALAGKQKKNKKGKFGSQTTSATGSTQSVATGTSGESGVSRQSRGFVGRKLGSTDRTAEKEKEKEAGRPGGMMMRGSVFAPPPPPSSLSRLNVKRGGARKPSIFAKMLEGPRSRGGSEALDGVDERPEEWEVKACREEMEVVGGGGGAEGVLEGVLSPRQTG</sequence>
<dbReference type="AlphaFoldDB" id="A0A6A6W6Z7"/>
<evidence type="ECO:0000256" key="1">
    <source>
        <dbReference type="SAM" id="MobiDB-lite"/>
    </source>
</evidence>
<feature type="region of interest" description="Disordered" evidence="1">
    <location>
        <begin position="436"/>
        <end position="459"/>
    </location>
</feature>
<feature type="compositionally biased region" description="Low complexity" evidence="1">
    <location>
        <begin position="504"/>
        <end position="523"/>
    </location>
</feature>
<dbReference type="InterPro" id="IPR036987">
    <property type="entry name" value="SRA-YDG_sf"/>
</dbReference>
<feature type="compositionally biased region" description="Basic and acidic residues" evidence="1">
    <location>
        <begin position="541"/>
        <end position="556"/>
    </location>
</feature>
<name>A0A6A6W6Z7_9PEZI</name>
<dbReference type="RefSeq" id="XP_033599302.1">
    <property type="nucleotide sequence ID" value="XM_033748256.1"/>
</dbReference>
<dbReference type="EMBL" id="ML996574">
    <property type="protein sequence ID" value="KAF2756851.1"/>
    <property type="molecule type" value="Genomic_DNA"/>
</dbReference>
<dbReference type="InterPro" id="IPR015947">
    <property type="entry name" value="PUA-like_sf"/>
</dbReference>
<feature type="region of interest" description="Disordered" evidence="1">
    <location>
        <begin position="492"/>
        <end position="585"/>
    </location>
</feature>
<dbReference type="OrthoDB" id="3244603at2759"/>
<evidence type="ECO:0000313" key="3">
    <source>
        <dbReference type="Proteomes" id="UP000799437"/>
    </source>
</evidence>
<reference evidence="2" key="1">
    <citation type="journal article" date="2020" name="Stud. Mycol.">
        <title>101 Dothideomycetes genomes: a test case for predicting lifestyles and emergence of pathogens.</title>
        <authorList>
            <person name="Haridas S."/>
            <person name="Albert R."/>
            <person name="Binder M."/>
            <person name="Bloem J."/>
            <person name="Labutti K."/>
            <person name="Salamov A."/>
            <person name="Andreopoulos B."/>
            <person name="Baker S."/>
            <person name="Barry K."/>
            <person name="Bills G."/>
            <person name="Bluhm B."/>
            <person name="Cannon C."/>
            <person name="Castanera R."/>
            <person name="Culley D."/>
            <person name="Daum C."/>
            <person name="Ezra D."/>
            <person name="Gonzalez J."/>
            <person name="Henrissat B."/>
            <person name="Kuo A."/>
            <person name="Liang C."/>
            <person name="Lipzen A."/>
            <person name="Lutzoni F."/>
            <person name="Magnuson J."/>
            <person name="Mondo S."/>
            <person name="Nolan M."/>
            <person name="Ohm R."/>
            <person name="Pangilinan J."/>
            <person name="Park H.-J."/>
            <person name="Ramirez L."/>
            <person name="Alfaro M."/>
            <person name="Sun H."/>
            <person name="Tritt A."/>
            <person name="Yoshinaga Y."/>
            <person name="Zwiers L.-H."/>
            <person name="Turgeon B."/>
            <person name="Goodwin S."/>
            <person name="Spatafora J."/>
            <person name="Crous P."/>
            <person name="Grigoriev I."/>
        </authorList>
    </citation>
    <scope>NUCLEOTIDE SEQUENCE</scope>
    <source>
        <strain evidence="2">CBS 121739</strain>
    </source>
</reference>
<feature type="compositionally biased region" description="Low complexity" evidence="1">
    <location>
        <begin position="16"/>
        <end position="25"/>
    </location>
</feature>
<feature type="region of interest" description="Disordered" evidence="1">
    <location>
        <begin position="1"/>
        <end position="40"/>
    </location>
</feature>
<feature type="compositionally biased region" description="Low complexity" evidence="1">
    <location>
        <begin position="401"/>
        <end position="418"/>
    </location>
</feature>
<protein>
    <recommendedName>
        <fullName evidence="4">YDG domain-containing protein</fullName>
    </recommendedName>
</protein>
<dbReference type="SUPFAM" id="SSF88697">
    <property type="entry name" value="PUA domain-like"/>
    <property type="match status" value="1"/>
</dbReference>
<feature type="region of interest" description="Disordered" evidence="1">
    <location>
        <begin position="630"/>
        <end position="651"/>
    </location>
</feature>
<dbReference type="GeneID" id="54489310"/>
<dbReference type="Proteomes" id="UP000799437">
    <property type="component" value="Unassembled WGS sequence"/>
</dbReference>
<feature type="region of interest" description="Disordered" evidence="1">
    <location>
        <begin position="597"/>
        <end position="617"/>
    </location>
</feature>
<organism evidence="2 3">
    <name type="scientific">Pseudovirgaria hyperparasitica</name>
    <dbReference type="NCBI Taxonomy" id="470096"/>
    <lineage>
        <taxon>Eukaryota</taxon>
        <taxon>Fungi</taxon>
        <taxon>Dikarya</taxon>
        <taxon>Ascomycota</taxon>
        <taxon>Pezizomycotina</taxon>
        <taxon>Dothideomycetes</taxon>
        <taxon>Dothideomycetes incertae sedis</taxon>
        <taxon>Acrospermales</taxon>
        <taxon>Acrospermaceae</taxon>
        <taxon>Pseudovirgaria</taxon>
    </lineage>
</organism>
<keyword evidence="3" id="KW-1185">Reference proteome</keyword>